<dbReference type="Proteomes" id="UP001219901">
    <property type="component" value="Chromosome"/>
</dbReference>
<dbReference type="EMBL" id="CP046147">
    <property type="protein sequence ID" value="WFG39987.1"/>
    <property type="molecule type" value="Genomic_DNA"/>
</dbReference>
<reference evidence="5" key="2">
    <citation type="journal article" date="2023" name="Nat. Commun.">
        <title>Cultivation of marine bacteria of the SAR202 clade.</title>
        <authorList>
            <person name="Lim Y."/>
            <person name="Seo J.H."/>
            <person name="Giovannoni S.J."/>
            <person name="Kang I."/>
            <person name="Cho J.C."/>
        </authorList>
    </citation>
    <scope>NUCLEOTIDE SEQUENCE</scope>
    <source>
        <strain evidence="5">JH1073</strain>
    </source>
</reference>
<evidence type="ECO:0000256" key="3">
    <source>
        <dbReference type="ARBA" id="ARBA00022729"/>
    </source>
</evidence>
<dbReference type="GO" id="GO:0042597">
    <property type="term" value="C:periplasmic space"/>
    <property type="evidence" value="ECO:0007669"/>
    <property type="project" value="UniProtKB-SubCell"/>
</dbReference>
<evidence type="ECO:0000256" key="2">
    <source>
        <dbReference type="ARBA" id="ARBA00010742"/>
    </source>
</evidence>
<proteinExistence type="inferred from homology"/>
<dbReference type="RefSeq" id="WP_342826203.1">
    <property type="nucleotide sequence ID" value="NZ_CP046146.1"/>
</dbReference>
<accession>A0AAJ5ZEI2</accession>
<reference evidence="6 7" key="1">
    <citation type="submission" date="2019-11" db="EMBL/GenBank/DDBJ databases">
        <authorList>
            <person name="Cho J.-C."/>
        </authorList>
    </citation>
    <scope>NUCLEOTIDE SEQUENCE [LARGE SCALE GENOMIC DNA]</scope>
    <source>
        <strain evidence="5 6">JH1073</strain>
        <strain evidence="4 7">JH702</strain>
    </source>
</reference>
<sequence>MTNLKIMASRHSAFYSPMICTIAGGFLEKEGLSGEYFVVPNGGSSGMEVAEGRMDVAQAAVSASWGPLDNGSKAPFAHFAQINRYDGFFLAAREADSDFSWSKLLTGKFLHVHGGQPEAMLRYGAHKMGVDLADVDDIDSPGGDEMMSQWRNGEGDYFHEQGAFPQQLEHDGQGHIVASVGEAVGPVAFSSLVGRWDWLESDDAKRFAAAYKASREWVNTADPAEVAKAEASFFPDMAESAIASAVDAYQKLGTWSGGIAVEPALYEAALDVFQHSNMVGARHSYDDVVVPPPGM</sequence>
<dbReference type="PANTHER" id="PTHR30024">
    <property type="entry name" value="ALIPHATIC SULFONATES-BINDING PROTEIN-RELATED"/>
    <property type="match status" value="1"/>
</dbReference>
<evidence type="ECO:0008006" key="8">
    <source>
        <dbReference type="Google" id="ProtNLM"/>
    </source>
</evidence>
<comment type="subcellular location">
    <subcellularLocation>
        <location evidence="1">Periplasm</location>
    </subcellularLocation>
</comment>
<keyword evidence="3" id="KW-0732">Signal</keyword>
<comment type="similarity">
    <text evidence="2">Belongs to the bacterial solute-binding protein SsuA/TauA family.</text>
</comment>
<dbReference type="EMBL" id="WMBE01000003">
    <property type="protein sequence ID" value="MDG0867645.1"/>
    <property type="molecule type" value="Genomic_DNA"/>
</dbReference>
<evidence type="ECO:0000313" key="7">
    <source>
        <dbReference type="Proteomes" id="UP001321249"/>
    </source>
</evidence>
<dbReference type="AlphaFoldDB" id="A0AAJ5ZEI2"/>
<dbReference type="Gene3D" id="3.40.190.10">
    <property type="entry name" value="Periplasmic binding protein-like II"/>
    <property type="match status" value="2"/>
</dbReference>
<name>A0AAJ5ZEI2_9CHLR</name>
<dbReference type="SUPFAM" id="SSF53850">
    <property type="entry name" value="Periplasmic binding protein-like II"/>
    <property type="match status" value="1"/>
</dbReference>
<gene>
    <name evidence="4" type="ORF">GKO46_11260</name>
    <name evidence="5" type="ORF">GKO48_10275</name>
</gene>
<dbReference type="Proteomes" id="UP001321249">
    <property type="component" value="Unassembled WGS sequence"/>
</dbReference>
<keyword evidence="6" id="KW-1185">Reference proteome</keyword>
<evidence type="ECO:0000256" key="1">
    <source>
        <dbReference type="ARBA" id="ARBA00004418"/>
    </source>
</evidence>
<protein>
    <recommendedName>
        <fullName evidence="8">ABC transporter substrate-binding protein</fullName>
    </recommendedName>
</protein>
<reference evidence="6" key="3">
    <citation type="submission" date="2023-06" db="EMBL/GenBank/DDBJ databases">
        <title>Pangenomics reveal diversification of enzyme families and niche specialization in globally abundant SAR202 bacteria.</title>
        <authorList>
            <person name="Saw J.H.W."/>
        </authorList>
    </citation>
    <scope>NUCLEOTIDE SEQUENCE [LARGE SCALE GENOMIC DNA]</scope>
    <source>
        <strain evidence="6">JH1073</strain>
    </source>
</reference>
<evidence type="ECO:0000313" key="4">
    <source>
        <dbReference type="EMBL" id="MDG0867645.1"/>
    </source>
</evidence>
<dbReference type="PANTHER" id="PTHR30024:SF47">
    <property type="entry name" value="TAURINE-BINDING PERIPLASMIC PROTEIN"/>
    <property type="match status" value="1"/>
</dbReference>
<evidence type="ECO:0000313" key="6">
    <source>
        <dbReference type="Proteomes" id="UP001219901"/>
    </source>
</evidence>
<evidence type="ECO:0000313" key="5">
    <source>
        <dbReference type="EMBL" id="WFG39987.1"/>
    </source>
</evidence>
<organism evidence="5 6">
    <name type="scientific">Candidatus Lucifugimonas marina</name>
    <dbReference type="NCBI Taxonomy" id="3038979"/>
    <lineage>
        <taxon>Bacteria</taxon>
        <taxon>Bacillati</taxon>
        <taxon>Chloroflexota</taxon>
        <taxon>Dehalococcoidia</taxon>
        <taxon>SAR202 cluster</taxon>
        <taxon>Candidatus Lucifugimonadales</taxon>
        <taxon>Candidatus Lucifugimonadaceae</taxon>
        <taxon>Candidatus Lucifugimonas</taxon>
    </lineage>
</organism>